<evidence type="ECO:0000256" key="1">
    <source>
        <dbReference type="SAM" id="Phobius"/>
    </source>
</evidence>
<name>A0A1G4XKD2_9ENTR</name>
<keyword evidence="1" id="KW-0812">Transmembrane</keyword>
<comment type="caution">
    <text evidence="2">The sequence shown here is derived from an EMBL/GenBank/DDBJ whole genome shotgun (WGS) entry which is preliminary data.</text>
</comment>
<protein>
    <submittedName>
        <fullName evidence="2">Uncharacterized protein</fullName>
    </submittedName>
</protein>
<feature type="transmembrane region" description="Helical" evidence="1">
    <location>
        <begin position="33"/>
        <end position="54"/>
    </location>
</feature>
<dbReference type="EMBL" id="FMUI01000002">
    <property type="protein sequence ID" value="SCX41594.1"/>
    <property type="molecule type" value="Genomic_DNA"/>
</dbReference>
<proteinExistence type="predicted"/>
<organism evidence="2 3">
    <name type="scientific">Kosakonia sacchari</name>
    <dbReference type="NCBI Taxonomy" id="1158459"/>
    <lineage>
        <taxon>Bacteria</taxon>
        <taxon>Pseudomonadati</taxon>
        <taxon>Pseudomonadota</taxon>
        <taxon>Gammaproteobacteria</taxon>
        <taxon>Enterobacterales</taxon>
        <taxon>Enterobacteriaceae</taxon>
        <taxon>Kosakonia</taxon>
    </lineage>
</organism>
<evidence type="ECO:0000313" key="2">
    <source>
        <dbReference type="EMBL" id="SCX41594.1"/>
    </source>
</evidence>
<dbReference type="AlphaFoldDB" id="A0A1G4XKD2"/>
<accession>A0A1G4XKD2</accession>
<feature type="transmembrane region" description="Helical" evidence="1">
    <location>
        <begin position="125"/>
        <end position="146"/>
    </location>
</feature>
<reference evidence="2 3" key="1">
    <citation type="submission" date="2016-10" db="EMBL/GenBank/DDBJ databases">
        <authorList>
            <person name="Varghese N."/>
            <person name="Submissions S."/>
        </authorList>
    </citation>
    <scope>NUCLEOTIDE SEQUENCE [LARGE SCALE GENOMIC DNA]</scope>
    <source>
        <strain evidence="2 3">CGMCC 1.12102</strain>
    </source>
</reference>
<gene>
    <name evidence="2" type="ORF">SAMN02927897_01079</name>
</gene>
<dbReference type="Proteomes" id="UP000183569">
    <property type="component" value="Unassembled WGS sequence"/>
</dbReference>
<feature type="transmembrane region" description="Helical" evidence="1">
    <location>
        <begin position="81"/>
        <end position="99"/>
    </location>
</feature>
<sequence>MRKMIRKILLLLSVLSIGYYAYSYYTVMADLPLTYQVQNVFTIVMCSVFAVLLFSSNNKELLFLLNHYYCSFRISKTDNSYNYTLLFCFLFLSYAHYYLSSLFCRLILDVIIKIGSLETLLTIDIYTSLLFAANCLLFVVYAIPVVHAFIKLHAEKATVVSPHHDE</sequence>
<evidence type="ECO:0000313" key="3">
    <source>
        <dbReference type="Proteomes" id="UP000183569"/>
    </source>
</evidence>
<keyword evidence="1" id="KW-1133">Transmembrane helix</keyword>
<keyword evidence="1" id="KW-0472">Membrane</keyword>